<dbReference type="GO" id="GO:0016787">
    <property type="term" value="F:hydrolase activity"/>
    <property type="evidence" value="ECO:0007669"/>
    <property type="project" value="UniProtKB-KW"/>
</dbReference>
<proteinExistence type="predicted"/>
<dbReference type="NCBIfam" id="TIGR00010">
    <property type="entry name" value="YchF/TatD family DNA exonuclease"/>
    <property type="match status" value="1"/>
</dbReference>
<dbReference type="Gene3D" id="3.20.20.140">
    <property type="entry name" value="Metal-dependent hydrolases"/>
    <property type="match status" value="1"/>
</dbReference>
<dbReference type="Proteomes" id="UP000217561">
    <property type="component" value="Unassembled WGS sequence"/>
</dbReference>
<dbReference type="PANTHER" id="PTHR46124">
    <property type="entry name" value="D-AMINOACYL-TRNA DEACYLASE"/>
    <property type="match status" value="1"/>
</dbReference>
<protein>
    <submittedName>
        <fullName evidence="3">Hydrolase TatD</fullName>
    </submittedName>
</protein>
<dbReference type="CDD" id="cd01310">
    <property type="entry name" value="TatD_DNAse"/>
    <property type="match status" value="1"/>
</dbReference>
<dbReference type="PROSITE" id="PS01090">
    <property type="entry name" value="TATD_2"/>
    <property type="match status" value="1"/>
</dbReference>
<dbReference type="InterPro" id="IPR032466">
    <property type="entry name" value="Metal_Hydrolase"/>
</dbReference>
<dbReference type="InterPro" id="IPR018228">
    <property type="entry name" value="DNase_TatD-rel_CS"/>
</dbReference>
<sequence>MLFDTHVHLNADQFEEDRNETIRRAREAGVEYMTVVGFDRKTIPKALEIAESDENIYAAVGWHPVDAVDMKEEDLEWIEGLADHPKVVAIGEMGLDYHWDKSPKDVQKEVFKKQIALAKRVKLPIIIHNREATEDIIEVLEQEHAEDVGGIMHCYNGPVEYAERAIAMNFMISLGGPVTFKNAKLPKEVAKAVEMKHLLVETDAPFLAPHPNRGKRNEPAWVKLVAEQIAELKELPYEEVAETTTDNAKKFFGIKS</sequence>
<dbReference type="RefSeq" id="WP_095822713.1">
    <property type="nucleotide sequence ID" value="NZ_NSGH01000022.1"/>
</dbReference>
<dbReference type="InterPro" id="IPR001130">
    <property type="entry name" value="TatD-like"/>
</dbReference>
<dbReference type="Pfam" id="PF01026">
    <property type="entry name" value="TatD_DNase"/>
    <property type="match status" value="1"/>
</dbReference>
<dbReference type="PIRSF" id="PIRSF005902">
    <property type="entry name" value="DNase_TatD"/>
    <property type="match status" value="1"/>
</dbReference>
<comment type="caution">
    <text evidence="3">The sequence shown here is derived from an EMBL/GenBank/DDBJ whole genome shotgun (WGS) entry which is preliminary data.</text>
</comment>
<evidence type="ECO:0000313" key="4">
    <source>
        <dbReference type="Proteomes" id="UP000217561"/>
    </source>
</evidence>
<keyword evidence="2 3" id="KW-0378">Hydrolase</keyword>
<evidence type="ECO:0000313" key="3">
    <source>
        <dbReference type="EMBL" id="PBB04922.1"/>
    </source>
</evidence>
<reference evidence="3 4" key="1">
    <citation type="submission" date="2017-08" db="EMBL/GenBank/DDBJ databases">
        <title>Salimicrobium alkalisoli sp. nov., isolated from saline alkaline soil.</title>
        <authorList>
            <person name="Zhang G."/>
            <person name="Xiong Q."/>
        </authorList>
    </citation>
    <scope>NUCLEOTIDE SEQUENCE [LARGE SCALE GENOMIC DNA]</scope>
    <source>
        <strain evidence="3 4">WN024</strain>
    </source>
</reference>
<evidence type="ECO:0000256" key="1">
    <source>
        <dbReference type="ARBA" id="ARBA00022723"/>
    </source>
</evidence>
<dbReference type="PROSITE" id="PS01137">
    <property type="entry name" value="TATD_1"/>
    <property type="match status" value="1"/>
</dbReference>
<dbReference type="PANTHER" id="PTHR46124:SF2">
    <property type="entry name" value="D-AMINOACYL-TRNA DEACYLASE"/>
    <property type="match status" value="1"/>
</dbReference>
<keyword evidence="1" id="KW-0479">Metal-binding</keyword>
<dbReference type="EMBL" id="NSGH01000022">
    <property type="protein sequence ID" value="PBB04922.1"/>
    <property type="molecule type" value="Genomic_DNA"/>
</dbReference>
<dbReference type="SUPFAM" id="SSF51556">
    <property type="entry name" value="Metallo-dependent hydrolases"/>
    <property type="match status" value="1"/>
</dbReference>
<accession>A0ABX4HPW3</accession>
<keyword evidence="4" id="KW-1185">Reference proteome</keyword>
<dbReference type="InterPro" id="IPR015991">
    <property type="entry name" value="TatD/YcfH-like"/>
</dbReference>
<evidence type="ECO:0000256" key="2">
    <source>
        <dbReference type="ARBA" id="ARBA00022801"/>
    </source>
</evidence>
<organism evidence="3 4">
    <name type="scientific">Salimicrobium humidisoli</name>
    <dbReference type="NCBI Taxonomy" id="2029857"/>
    <lineage>
        <taxon>Bacteria</taxon>
        <taxon>Bacillati</taxon>
        <taxon>Bacillota</taxon>
        <taxon>Bacilli</taxon>
        <taxon>Bacillales</taxon>
        <taxon>Bacillaceae</taxon>
        <taxon>Salimicrobium</taxon>
    </lineage>
</organism>
<gene>
    <name evidence="3" type="ORF">CKW00_11675</name>
</gene>
<name>A0ABX4HPW3_9BACI</name>